<name>A0A5S6QYP5_TRIMR</name>
<protein>
    <submittedName>
        <fullName evidence="2">ISXO2-like transposase domain-containing protein</fullName>
    </submittedName>
</protein>
<dbReference type="InterPro" id="IPR053164">
    <property type="entry name" value="IS1016-like_transposase"/>
</dbReference>
<accession>A0A5S6QYP5</accession>
<dbReference type="PANTHER" id="PTHR47163">
    <property type="entry name" value="DDE_TNP_IS1595 DOMAIN-CONTAINING PROTEIN"/>
    <property type="match status" value="1"/>
</dbReference>
<reference evidence="2" key="1">
    <citation type="submission" date="2019-12" db="UniProtKB">
        <authorList>
            <consortium name="WormBaseParasite"/>
        </authorList>
    </citation>
    <scope>IDENTIFICATION</scope>
</reference>
<dbReference type="Proteomes" id="UP000046395">
    <property type="component" value="Unassembled WGS sequence"/>
</dbReference>
<organism evidence="1 2">
    <name type="scientific">Trichuris muris</name>
    <name type="common">Mouse whipworm</name>
    <dbReference type="NCBI Taxonomy" id="70415"/>
    <lineage>
        <taxon>Eukaryota</taxon>
        <taxon>Metazoa</taxon>
        <taxon>Ecdysozoa</taxon>
        <taxon>Nematoda</taxon>
        <taxon>Enoplea</taxon>
        <taxon>Dorylaimia</taxon>
        <taxon>Trichinellida</taxon>
        <taxon>Trichuridae</taxon>
        <taxon>Trichuris</taxon>
    </lineage>
</organism>
<dbReference type="WBParaSite" id="TMUE_3000012506.1">
    <property type="protein sequence ID" value="TMUE_3000012506.1"/>
    <property type="gene ID" value="WBGene00289421"/>
</dbReference>
<evidence type="ECO:0000313" key="2">
    <source>
        <dbReference type="WBParaSite" id="TMUE_3000012506.1"/>
    </source>
</evidence>
<sequence>MYDWCRNIITIENDIEKLGMSKSTTVAWNQHMRVVPAEIIASNRVKIGNESFTVELDETLFAKSKYDFGRLYPQQWVFGGICQETRPIFTIPVLNRYSATLMALVRTHVRSGTTIMMDHRRCYSGLSSDGFTRLSMLRYYLTEAVWRRRCAGRKQWFELLLQDFATLYPPSCPLHMLTAALSSTSDSELQQFVV</sequence>
<proteinExistence type="predicted"/>
<dbReference type="PANTHER" id="PTHR47163:SF2">
    <property type="entry name" value="SI:DKEY-17M8.2"/>
    <property type="match status" value="1"/>
</dbReference>
<dbReference type="AlphaFoldDB" id="A0A5S6QYP5"/>
<evidence type="ECO:0000313" key="1">
    <source>
        <dbReference type="Proteomes" id="UP000046395"/>
    </source>
</evidence>
<keyword evidence="1" id="KW-1185">Reference proteome</keyword>